<dbReference type="PhylomeDB" id="A0A068VHS3"/>
<dbReference type="AlphaFoldDB" id="A0A068VHS3"/>
<protein>
    <submittedName>
        <fullName evidence="1">DH200=94 genomic scaffold, scaffold_371</fullName>
    </submittedName>
</protein>
<organism evidence="1 2">
    <name type="scientific">Coffea canephora</name>
    <name type="common">Robusta coffee</name>
    <dbReference type="NCBI Taxonomy" id="49390"/>
    <lineage>
        <taxon>Eukaryota</taxon>
        <taxon>Viridiplantae</taxon>
        <taxon>Streptophyta</taxon>
        <taxon>Embryophyta</taxon>
        <taxon>Tracheophyta</taxon>
        <taxon>Spermatophyta</taxon>
        <taxon>Magnoliopsida</taxon>
        <taxon>eudicotyledons</taxon>
        <taxon>Gunneridae</taxon>
        <taxon>Pentapetalae</taxon>
        <taxon>asterids</taxon>
        <taxon>lamiids</taxon>
        <taxon>Gentianales</taxon>
        <taxon>Rubiaceae</taxon>
        <taxon>Ixoroideae</taxon>
        <taxon>Gardenieae complex</taxon>
        <taxon>Bertiereae - Coffeeae clade</taxon>
        <taxon>Coffeeae</taxon>
        <taxon>Coffea</taxon>
    </lineage>
</organism>
<dbReference type="Proteomes" id="UP000295252">
    <property type="component" value="Unassembled WGS sequence"/>
</dbReference>
<evidence type="ECO:0000313" key="1">
    <source>
        <dbReference type="EMBL" id="CDP19188.1"/>
    </source>
</evidence>
<dbReference type="Gramene" id="CDP19188">
    <property type="protein sequence ID" value="CDP19188"/>
    <property type="gene ID" value="GSCOC_T00009236001"/>
</dbReference>
<name>A0A068VHS3_COFCA</name>
<evidence type="ECO:0000313" key="2">
    <source>
        <dbReference type="Proteomes" id="UP000295252"/>
    </source>
</evidence>
<dbReference type="InParanoid" id="A0A068VHS3"/>
<keyword evidence="2" id="KW-1185">Reference proteome</keyword>
<dbReference type="EMBL" id="HG739455">
    <property type="protein sequence ID" value="CDP19188.1"/>
    <property type="molecule type" value="Genomic_DNA"/>
</dbReference>
<proteinExistence type="predicted"/>
<gene>
    <name evidence="1" type="ORF">GSCOC_T00009236001</name>
</gene>
<sequence length="62" mass="6851">MDRLLQLSNWIEIDFKGPEATCLLVHALGIIGRSSSCPTCTLCLMTAMWSATRLGKIQLTQL</sequence>
<accession>A0A068VHS3</accession>
<reference evidence="2" key="1">
    <citation type="journal article" date="2014" name="Science">
        <title>The coffee genome provides insight into the convergent evolution of caffeine biosynthesis.</title>
        <authorList>
            <person name="Denoeud F."/>
            <person name="Carretero-Paulet L."/>
            <person name="Dereeper A."/>
            <person name="Droc G."/>
            <person name="Guyot R."/>
            <person name="Pietrella M."/>
            <person name="Zheng C."/>
            <person name="Alberti A."/>
            <person name="Anthony F."/>
            <person name="Aprea G."/>
            <person name="Aury J.M."/>
            <person name="Bento P."/>
            <person name="Bernard M."/>
            <person name="Bocs S."/>
            <person name="Campa C."/>
            <person name="Cenci A."/>
            <person name="Combes M.C."/>
            <person name="Crouzillat D."/>
            <person name="Da Silva C."/>
            <person name="Daddiego L."/>
            <person name="De Bellis F."/>
            <person name="Dussert S."/>
            <person name="Garsmeur O."/>
            <person name="Gayraud T."/>
            <person name="Guignon V."/>
            <person name="Jahn K."/>
            <person name="Jamilloux V."/>
            <person name="Joet T."/>
            <person name="Labadie K."/>
            <person name="Lan T."/>
            <person name="Leclercq J."/>
            <person name="Lepelley M."/>
            <person name="Leroy T."/>
            <person name="Li L.T."/>
            <person name="Librado P."/>
            <person name="Lopez L."/>
            <person name="Munoz A."/>
            <person name="Noel B."/>
            <person name="Pallavicini A."/>
            <person name="Perrotta G."/>
            <person name="Poncet V."/>
            <person name="Pot D."/>
            <person name="Priyono X."/>
            <person name="Rigoreau M."/>
            <person name="Rouard M."/>
            <person name="Rozas J."/>
            <person name="Tranchant-Dubreuil C."/>
            <person name="VanBuren R."/>
            <person name="Zhang Q."/>
            <person name="Andrade A.C."/>
            <person name="Argout X."/>
            <person name="Bertrand B."/>
            <person name="de Kochko A."/>
            <person name="Graziosi G."/>
            <person name="Henry R.J."/>
            <person name="Jayarama X."/>
            <person name="Ming R."/>
            <person name="Nagai C."/>
            <person name="Rounsley S."/>
            <person name="Sankoff D."/>
            <person name="Giuliano G."/>
            <person name="Albert V.A."/>
            <person name="Wincker P."/>
            <person name="Lashermes P."/>
        </authorList>
    </citation>
    <scope>NUCLEOTIDE SEQUENCE [LARGE SCALE GENOMIC DNA]</scope>
    <source>
        <strain evidence="2">cv. DH200-94</strain>
    </source>
</reference>